<dbReference type="FunFam" id="3.30.40.10:FF:000464">
    <property type="entry name" value="Histone-lysine N-methyltransferase"/>
    <property type="match status" value="1"/>
</dbReference>
<dbReference type="SUPFAM" id="SSF57903">
    <property type="entry name" value="FYVE/PHD zinc finger"/>
    <property type="match status" value="1"/>
</dbReference>
<keyword evidence="1" id="KW-0479">Metal-binding</keyword>
<dbReference type="GO" id="GO:0008270">
    <property type="term" value="F:zinc ion binding"/>
    <property type="evidence" value="ECO:0007669"/>
    <property type="project" value="UniProtKB-KW"/>
</dbReference>
<proteinExistence type="predicted"/>
<evidence type="ECO:0000259" key="6">
    <source>
        <dbReference type="PROSITE" id="PS51805"/>
    </source>
</evidence>
<evidence type="ECO:0000259" key="5">
    <source>
        <dbReference type="PROSITE" id="PS50280"/>
    </source>
</evidence>
<dbReference type="PANTHER" id="PTHR13793:SF92">
    <property type="entry name" value="HISTONE-LYSINE N-METHYLTRANSFERASE ATX3"/>
    <property type="match status" value="1"/>
</dbReference>
<accession>A0AAE0DXB1</accession>
<dbReference type="PROSITE" id="PS51805">
    <property type="entry name" value="EPHD"/>
    <property type="match status" value="1"/>
</dbReference>
<keyword evidence="8" id="KW-1185">Reference proteome</keyword>
<dbReference type="SMART" id="SM00249">
    <property type="entry name" value="PHD"/>
    <property type="match status" value="1"/>
</dbReference>
<dbReference type="EMBL" id="JANJYJ010000008">
    <property type="protein sequence ID" value="KAK3194625.1"/>
    <property type="molecule type" value="Genomic_DNA"/>
</dbReference>
<feature type="domain" description="PHD-type" evidence="6">
    <location>
        <begin position="58"/>
        <end position="173"/>
    </location>
</feature>
<dbReference type="InterPro" id="IPR013083">
    <property type="entry name" value="Znf_RING/FYVE/PHD"/>
</dbReference>
<dbReference type="Pfam" id="PF00856">
    <property type="entry name" value="SET"/>
    <property type="match status" value="1"/>
</dbReference>
<dbReference type="InterPro" id="IPR050701">
    <property type="entry name" value="Histone_Mod_Regulator"/>
</dbReference>
<dbReference type="PROSITE" id="PS50280">
    <property type="entry name" value="SET"/>
    <property type="match status" value="1"/>
</dbReference>
<feature type="domain" description="SET" evidence="5">
    <location>
        <begin position="268"/>
        <end position="334"/>
    </location>
</feature>
<dbReference type="Gene3D" id="3.30.40.10">
    <property type="entry name" value="Zinc/RING finger domain, C3HC4 (zinc finger)"/>
    <property type="match status" value="1"/>
</dbReference>
<dbReference type="PANTHER" id="PTHR13793">
    <property type="entry name" value="PHD FINGER PROTEINS"/>
    <property type="match status" value="1"/>
</dbReference>
<keyword evidence="4" id="KW-0156">Chromatin regulator</keyword>
<organism evidence="7 8">
    <name type="scientific">Dipteronia sinensis</name>
    <dbReference type="NCBI Taxonomy" id="43782"/>
    <lineage>
        <taxon>Eukaryota</taxon>
        <taxon>Viridiplantae</taxon>
        <taxon>Streptophyta</taxon>
        <taxon>Embryophyta</taxon>
        <taxon>Tracheophyta</taxon>
        <taxon>Spermatophyta</taxon>
        <taxon>Magnoliopsida</taxon>
        <taxon>eudicotyledons</taxon>
        <taxon>Gunneridae</taxon>
        <taxon>Pentapetalae</taxon>
        <taxon>rosids</taxon>
        <taxon>malvids</taxon>
        <taxon>Sapindales</taxon>
        <taxon>Sapindaceae</taxon>
        <taxon>Hippocastanoideae</taxon>
        <taxon>Acereae</taxon>
        <taxon>Dipteronia</taxon>
    </lineage>
</organism>
<dbReference type="AlphaFoldDB" id="A0AAE0DXB1"/>
<reference evidence="7" key="1">
    <citation type="journal article" date="2023" name="Plant J.">
        <title>Genome sequences and population genomics provide insights into the demographic history, inbreeding, and mutation load of two 'living fossil' tree species of Dipteronia.</title>
        <authorList>
            <person name="Feng Y."/>
            <person name="Comes H.P."/>
            <person name="Chen J."/>
            <person name="Zhu S."/>
            <person name="Lu R."/>
            <person name="Zhang X."/>
            <person name="Li P."/>
            <person name="Qiu J."/>
            <person name="Olsen K.M."/>
            <person name="Qiu Y."/>
        </authorList>
    </citation>
    <scope>NUCLEOTIDE SEQUENCE</scope>
    <source>
        <strain evidence="7">NBL</strain>
    </source>
</reference>
<dbReference type="Pfam" id="PF13831">
    <property type="entry name" value="PHD_2"/>
    <property type="match status" value="1"/>
</dbReference>
<evidence type="ECO:0000256" key="1">
    <source>
        <dbReference type="ARBA" id="ARBA00022723"/>
    </source>
</evidence>
<dbReference type="InterPro" id="IPR001965">
    <property type="entry name" value="Znf_PHD"/>
</dbReference>
<dbReference type="GO" id="GO:0005634">
    <property type="term" value="C:nucleus"/>
    <property type="evidence" value="ECO:0007669"/>
    <property type="project" value="UniProtKB-ARBA"/>
</dbReference>
<dbReference type="InterPro" id="IPR034732">
    <property type="entry name" value="EPHD"/>
</dbReference>
<keyword evidence="2" id="KW-0863">Zinc-finger</keyword>
<dbReference type="InterPro" id="IPR046341">
    <property type="entry name" value="SET_dom_sf"/>
</dbReference>
<dbReference type="Proteomes" id="UP001281410">
    <property type="component" value="Unassembled WGS sequence"/>
</dbReference>
<evidence type="ECO:0000313" key="8">
    <source>
        <dbReference type="Proteomes" id="UP001281410"/>
    </source>
</evidence>
<name>A0AAE0DXB1_9ROSI</name>
<keyword evidence="3" id="KW-0862">Zinc</keyword>
<evidence type="ECO:0000256" key="4">
    <source>
        <dbReference type="ARBA" id="ARBA00022853"/>
    </source>
</evidence>
<protein>
    <submittedName>
        <fullName evidence="7">Uncharacterized protein</fullName>
    </submittedName>
</protein>
<dbReference type="Gene3D" id="2.170.270.10">
    <property type="entry name" value="SET domain"/>
    <property type="match status" value="2"/>
</dbReference>
<dbReference type="SUPFAM" id="SSF82199">
    <property type="entry name" value="SET domain"/>
    <property type="match status" value="1"/>
</dbReference>
<sequence>MPPITCPSSKLSTRLMSESLTGSKGWCQVAVHQECYGVLNVQDFTSWVCRACETPDAEKQCCLCPVKGGALKPTDVETLWVHVTCGWFRPEVSFLNHETMEPAYGILKIPANSFLKSCIICKQTHGSCTQCCKCDTYFHAMCASRAGYSMEVQSYEKNGKQISRKLIYCAIHRTPAPDAAVVVHTPTGVFAGRSLLQNQRACFRGSRLISAKRTESPEPSTSDTNEFDPLSSARRRIFKRSKHKELDDPKTFTSFMELRCHLQRTEKHRIGFGKSGIHGWGLFARRNIQEGEMVVEYRGEQLFKISEEVVIDATKKGNIARLINHSTWFCLRRA</sequence>
<dbReference type="InterPro" id="IPR001214">
    <property type="entry name" value="SET_dom"/>
</dbReference>
<dbReference type="InterPro" id="IPR019787">
    <property type="entry name" value="Znf_PHD-finger"/>
</dbReference>
<dbReference type="GO" id="GO:0006325">
    <property type="term" value="P:chromatin organization"/>
    <property type="evidence" value="ECO:0007669"/>
    <property type="project" value="UniProtKB-KW"/>
</dbReference>
<evidence type="ECO:0000256" key="2">
    <source>
        <dbReference type="ARBA" id="ARBA00022771"/>
    </source>
</evidence>
<dbReference type="Pfam" id="PF13832">
    <property type="entry name" value="zf-HC5HC2H_2"/>
    <property type="match status" value="1"/>
</dbReference>
<comment type="caution">
    <text evidence="7">The sequence shown here is derived from an EMBL/GenBank/DDBJ whole genome shotgun (WGS) entry which is preliminary data.</text>
</comment>
<evidence type="ECO:0000313" key="7">
    <source>
        <dbReference type="EMBL" id="KAK3194625.1"/>
    </source>
</evidence>
<dbReference type="InterPro" id="IPR011011">
    <property type="entry name" value="Znf_FYVE_PHD"/>
</dbReference>
<dbReference type="GO" id="GO:0006357">
    <property type="term" value="P:regulation of transcription by RNA polymerase II"/>
    <property type="evidence" value="ECO:0007669"/>
    <property type="project" value="TreeGrafter"/>
</dbReference>
<evidence type="ECO:0000256" key="3">
    <source>
        <dbReference type="ARBA" id="ARBA00022833"/>
    </source>
</evidence>
<gene>
    <name evidence="7" type="ORF">Dsin_025935</name>
</gene>